<proteinExistence type="predicted"/>
<dbReference type="PANTHER" id="PTHR12138">
    <property type="entry name" value="PRIMATE-EXPANDED PROTEIN FAMILY"/>
    <property type="match status" value="1"/>
</dbReference>
<sequence>FFFLFFCFFESLTLSPGLECSGAISYSLHLPGSCHSPASASQVAEITGTHCHAQLILCIFSRNGVSLCWPGWSQTPDLVIWSPRPPRRGLTGTGGPAFMVPDSHCSWLKPSGSCHVGFSTRLL</sequence>
<dbReference type="Proteomes" id="UP000233100">
    <property type="component" value="Chromosome 18"/>
</dbReference>
<feature type="chain" id="PRO_5030766357" evidence="1">
    <location>
        <begin position="18"/>
        <end position="123"/>
    </location>
</feature>
<organism evidence="2 3">
    <name type="scientific">Macaca fascicularis</name>
    <name type="common">Crab-eating macaque</name>
    <name type="synonym">Cynomolgus monkey</name>
    <dbReference type="NCBI Taxonomy" id="9541"/>
    <lineage>
        <taxon>Eukaryota</taxon>
        <taxon>Metazoa</taxon>
        <taxon>Chordata</taxon>
        <taxon>Craniata</taxon>
        <taxon>Vertebrata</taxon>
        <taxon>Euteleostomi</taxon>
        <taxon>Mammalia</taxon>
        <taxon>Eutheria</taxon>
        <taxon>Euarchontoglires</taxon>
        <taxon>Primates</taxon>
        <taxon>Haplorrhini</taxon>
        <taxon>Catarrhini</taxon>
        <taxon>Cercopithecidae</taxon>
        <taxon>Cercopithecinae</taxon>
        <taxon>Macaca</taxon>
    </lineage>
</organism>
<evidence type="ECO:0000313" key="2">
    <source>
        <dbReference type="Ensembl" id="ENSMFAP00000051433.1"/>
    </source>
</evidence>
<protein>
    <submittedName>
        <fullName evidence="2">Uncharacterized protein</fullName>
    </submittedName>
</protein>
<dbReference type="Ensembl" id="ENSMFAT00000096036.1">
    <property type="protein sequence ID" value="ENSMFAP00000051433.1"/>
    <property type="gene ID" value="ENSMFAG00000054958.1"/>
</dbReference>
<keyword evidence="3" id="KW-1185">Reference proteome</keyword>
<accession>A0A7N9CNS9</accession>
<evidence type="ECO:0000256" key="1">
    <source>
        <dbReference type="SAM" id="SignalP"/>
    </source>
</evidence>
<reference evidence="2 3" key="1">
    <citation type="submission" date="2013-03" db="EMBL/GenBank/DDBJ databases">
        <authorList>
            <person name="Warren W."/>
            <person name="Wilson R.K."/>
        </authorList>
    </citation>
    <scope>NUCLEOTIDE SEQUENCE</scope>
</reference>
<dbReference type="GeneTree" id="ENSGT01010000223043"/>
<name>A0A7N9CNS9_MACFA</name>
<reference evidence="2" key="2">
    <citation type="submission" date="2025-08" db="UniProtKB">
        <authorList>
            <consortium name="Ensembl"/>
        </authorList>
    </citation>
    <scope>IDENTIFICATION</scope>
</reference>
<keyword evidence="1" id="KW-0732">Signal</keyword>
<dbReference type="PANTHER" id="PTHR12138:SF75">
    <property type="entry name" value="SECRETED PROTEIN"/>
    <property type="match status" value="1"/>
</dbReference>
<feature type="signal peptide" evidence="1">
    <location>
        <begin position="1"/>
        <end position="17"/>
    </location>
</feature>
<reference evidence="2" key="3">
    <citation type="submission" date="2025-09" db="UniProtKB">
        <authorList>
            <consortium name="Ensembl"/>
        </authorList>
    </citation>
    <scope>IDENTIFICATION</scope>
</reference>
<evidence type="ECO:0000313" key="3">
    <source>
        <dbReference type="Proteomes" id="UP000233100"/>
    </source>
</evidence>
<dbReference type="AlphaFoldDB" id="A0A7N9CNS9"/>